<gene>
    <name evidence="2" type="ORF">CA13_59530</name>
</gene>
<evidence type="ECO:0000313" key="3">
    <source>
        <dbReference type="Proteomes" id="UP000315010"/>
    </source>
</evidence>
<evidence type="ECO:0000313" key="2">
    <source>
        <dbReference type="EMBL" id="TWT84474.1"/>
    </source>
</evidence>
<feature type="transmembrane region" description="Helical" evidence="1">
    <location>
        <begin position="510"/>
        <end position="530"/>
    </location>
</feature>
<keyword evidence="1" id="KW-0472">Membrane</keyword>
<comment type="caution">
    <text evidence="2">The sequence shown here is derived from an EMBL/GenBank/DDBJ whole genome shotgun (WGS) entry which is preliminary data.</text>
</comment>
<accession>A0A5C5ZAZ0</accession>
<dbReference type="PROSITE" id="PS51257">
    <property type="entry name" value="PROKAR_LIPOPROTEIN"/>
    <property type="match status" value="1"/>
</dbReference>
<organism evidence="2 3">
    <name type="scientific">Novipirellula herctigrandis</name>
    <dbReference type="NCBI Taxonomy" id="2527986"/>
    <lineage>
        <taxon>Bacteria</taxon>
        <taxon>Pseudomonadati</taxon>
        <taxon>Planctomycetota</taxon>
        <taxon>Planctomycetia</taxon>
        <taxon>Pirellulales</taxon>
        <taxon>Pirellulaceae</taxon>
        <taxon>Novipirellula</taxon>
    </lineage>
</organism>
<dbReference type="RefSeq" id="WP_146402223.1">
    <property type="nucleotide sequence ID" value="NZ_SJPJ01000001.1"/>
</dbReference>
<dbReference type="OrthoDB" id="222878at2"/>
<dbReference type="Proteomes" id="UP000315010">
    <property type="component" value="Unassembled WGS sequence"/>
</dbReference>
<protein>
    <recommendedName>
        <fullName evidence="4">DUF4350 domain-containing protein</fullName>
    </recommendedName>
</protein>
<evidence type="ECO:0000256" key="1">
    <source>
        <dbReference type="SAM" id="Phobius"/>
    </source>
</evidence>
<proteinExistence type="predicted"/>
<dbReference type="InterPro" id="IPR029062">
    <property type="entry name" value="Class_I_gatase-like"/>
</dbReference>
<sequence>MRFTLLLALLCVPLIVGCQGCRDESADAEKEKNKIPIQDFSSAPAQTFPDDQGVIGGAIKPGHWFTASQSLKSNKEDRRGELESHIDVVTGLSFGRPINDSSDGANVESDDTNKSIQGRVANLRPVTLPKGQGRRFDYRILAPRVGTTNARSRLRSSFVASDRSSTYETLSQPFDTLSYEEYFFVILTTRPERFAKLQVADWRKPFRSELEFDNQSANYRIVIPQSGELLPLSETMLDWTSTAVVLWDDISSDALTPGQFQAINDWVRFGGQLLVNGSDASEAIANSTLHDVLPLDPKGNVELDSDAGSELLSNWSVASDRSTQKQIALLRSQSGRIAIDGSLARDAKPIESTGGLILSRQLGRGRVVQSRFDLTSDWFTNWQSFDSFFNAVMLDRPRRKLIATSEMEMPTHQYPDLGIADAVPTINSKFRLFSRDSLIYSPDADADADATKRDETKRDATTTVRSNLDPFTRSDPVTGTSGWGGYSDASEIFKRILRSESGIEIPRSRLVIWSLGYYLIALVPLNYLLFRLIGRLEYAWMAVPVISIVGAVWVAHTARLDIGFARSQTEIAILETQADYPRAHLSRMVAIYNSLSSTYEFQFKTVDAVADVIPDKAKANDAPTMVFRTDFEEGPSLSGVAVGSNQTQLVRTEQVVDLGGGIYRSGDDLINESDYEFLEAIVVERDAASKSSVAVVGTVSAGSKTKMRFSSDRRVKVPSDLPLQTTELMSRLLRAESMPPSSSRMVARIDASVPGMTVVPSANQVNAQTVVISHLQHPPFQKRQADVNLITDFRSEDRL</sequence>
<dbReference type="SUPFAM" id="SSF52317">
    <property type="entry name" value="Class I glutamine amidotransferase-like"/>
    <property type="match status" value="1"/>
</dbReference>
<dbReference type="Gene3D" id="3.40.50.880">
    <property type="match status" value="1"/>
</dbReference>
<keyword evidence="3" id="KW-1185">Reference proteome</keyword>
<keyword evidence="1" id="KW-1133">Transmembrane helix</keyword>
<reference evidence="2 3" key="1">
    <citation type="submission" date="2019-02" db="EMBL/GenBank/DDBJ databases">
        <title>Deep-cultivation of Planctomycetes and their phenomic and genomic characterization uncovers novel biology.</title>
        <authorList>
            <person name="Wiegand S."/>
            <person name="Jogler M."/>
            <person name="Boedeker C."/>
            <person name="Pinto D."/>
            <person name="Vollmers J."/>
            <person name="Rivas-Marin E."/>
            <person name="Kohn T."/>
            <person name="Peeters S.H."/>
            <person name="Heuer A."/>
            <person name="Rast P."/>
            <person name="Oberbeckmann S."/>
            <person name="Bunk B."/>
            <person name="Jeske O."/>
            <person name="Meyerdierks A."/>
            <person name="Storesund J.E."/>
            <person name="Kallscheuer N."/>
            <person name="Luecker S."/>
            <person name="Lage O.M."/>
            <person name="Pohl T."/>
            <person name="Merkel B.J."/>
            <person name="Hornburger P."/>
            <person name="Mueller R.-W."/>
            <person name="Bruemmer F."/>
            <person name="Labrenz M."/>
            <person name="Spormann A.M."/>
            <person name="Op Den Camp H."/>
            <person name="Overmann J."/>
            <person name="Amann R."/>
            <person name="Jetten M.S.M."/>
            <person name="Mascher T."/>
            <person name="Medema M.H."/>
            <person name="Devos D.P."/>
            <person name="Kaster A.-K."/>
            <person name="Ovreas L."/>
            <person name="Rohde M."/>
            <person name="Galperin M.Y."/>
            <person name="Jogler C."/>
        </authorList>
    </citation>
    <scope>NUCLEOTIDE SEQUENCE [LARGE SCALE GENOMIC DNA]</scope>
    <source>
        <strain evidence="2 3">CA13</strain>
    </source>
</reference>
<dbReference type="AlphaFoldDB" id="A0A5C5ZAZ0"/>
<name>A0A5C5ZAZ0_9BACT</name>
<keyword evidence="1" id="KW-0812">Transmembrane</keyword>
<dbReference type="EMBL" id="SJPJ01000001">
    <property type="protein sequence ID" value="TWT84474.1"/>
    <property type="molecule type" value="Genomic_DNA"/>
</dbReference>
<feature type="transmembrane region" description="Helical" evidence="1">
    <location>
        <begin position="537"/>
        <end position="556"/>
    </location>
</feature>
<evidence type="ECO:0008006" key="4">
    <source>
        <dbReference type="Google" id="ProtNLM"/>
    </source>
</evidence>